<evidence type="ECO:0000313" key="3">
    <source>
        <dbReference type="Proteomes" id="UP001162640"/>
    </source>
</evidence>
<dbReference type="AlphaFoldDB" id="A0A9W7ES57"/>
<sequence length="276" mass="30617">MRSMTCADEEAANTLLAVIMSLTTPTHESSQGLQPLPHQLINSTFYLDKELCSNPHLEPTLPLEEDIAADLASYLPPHPNTNLYPMRTDGDGNCLLHSASLSMFGTHDRGNILRSLLTQLLSKSVLASTLETAWREAMIAEDSSLSSFGIPTLRTPQTLQKEYSNTLEIGAVDKSYLGSFHILSLSHIIRRPIIVYSSYFIYSNGGGSWGATTRKEQSSAVPSRKKLLASYMNIKIVNNMEMVIIPKENITMLKESENMERKFVGVAKSMFEEAEV</sequence>
<proteinExistence type="predicted"/>
<organism evidence="2 3">
    <name type="scientific">Triparma laevis f. inornata</name>
    <dbReference type="NCBI Taxonomy" id="1714386"/>
    <lineage>
        <taxon>Eukaryota</taxon>
        <taxon>Sar</taxon>
        <taxon>Stramenopiles</taxon>
        <taxon>Ochrophyta</taxon>
        <taxon>Bolidophyceae</taxon>
        <taxon>Parmales</taxon>
        <taxon>Triparmaceae</taxon>
        <taxon>Triparma</taxon>
    </lineage>
</organism>
<reference evidence="3" key="1">
    <citation type="journal article" date="2023" name="Commun. Biol.">
        <title>Genome analysis of Parmales, the sister group of diatoms, reveals the evolutionary specialization of diatoms from phago-mixotrophs to photoautotrophs.</title>
        <authorList>
            <person name="Ban H."/>
            <person name="Sato S."/>
            <person name="Yoshikawa S."/>
            <person name="Yamada K."/>
            <person name="Nakamura Y."/>
            <person name="Ichinomiya M."/>
            <person name="Sato N."/>
            <person name="Blanc-Mathieu R."/>
            <person name="Endo H."/>
            <person name="Kuwata A."/>
            <person name="Ogata H."/>
        </authorList>
    </citation>
    <scope>NUCLEOTIDE SEQUENCE [LARGE SCALE GENOMIC DNA]</scope>
</reference>
<dbReference type="Pfam" id="PF02338">
    <property type="entry name" value="OTU"/>
    <property type="match status" value="1"/>
</dbReference>
<dbReference type="PROSITE" id="PS50802">
    <property type="entry name" value="OTU"/>
    <property type="match status" value="1"/>
</dbReference>
<name>A0A9W7ES57_9STRA</name>
<comment type="caution">
    <text evidence="2">The sequence shown here is derived from an EMBL/GenBank/DDBJ whole genome shotgun (WGS) entry which is preliminary data.</text>
</comment>
<dbReference type="Proteomes" id="UP001162640">
    <property type="component" value="Unassembled WGS sequence"/>
</dbReference>
<protein>
    <recommendedName>
        <fullName evidence="1">OTU domain-containing protein</fullName>
    </recommendedName>
</protein>
<feature type="domain" description="OTU" evidence="1">
    <location>
        <begin position="83"/>
        <end position="223"/>
    </location>
</feature>
<gene>
    <name evidence="2" type="ORF">TL16_g11251</name>
</gene>
<accession>A0A9W7ES57</accession>
<dbReference type="Gene3D" id="3.90.70.80">
    <property type="match status" value="1"/>
</dbReference>
<evidence type="ECO:0000259" key="1">
    <source>
        <dbReference type="PROSITE" id="PS50802"/>
    </source>
</evidence>
<dbReference type="EMBL" id="BLQM01000417">
    <property type="protein sequence ID" value="GMH88757.1"/>
    <property type="molecule type" value="Genomic_DNA"/>
</dbReference>
<evidence type="ECO:0000313" key="2">
    <source>
        <dbReference type="EMBL" id="GMH88757.1"/>
    </source>
</evidence>
<dbReference type="InterPro" id="IPR003323">
    <property type="entry name" value="OTU_dom"/>
</dbReference>